<feature type="compositionally biased region" description="Gly residues" evidence="1">
    <location>
        <begin position="103"/>
        <end position="118"/>
    </location>
</feature>
<comment type="caution">
    <text evidence="2">The sequence shown here is derived from an EMBL/GenBank/DDBJ whole genome shotgun (WGS) entry which is preliminary data.</text>
</comment>
<feature type="compositionally biased region" description="Basic and acidic residues" evidence="1">
    <location>
        <begin position="322"/>
        <end position="407"/>
    </location>
</feature>
<feature type="compositionally biased region" description="Basic and acidic residues" evidence="1">
    <location>
        <begin position="267"/>
        <end position="299"/>
    </location>
</feature>
<protein>
    <submittedName>
        <fullName evidence="2">Uncharacterized protein</fullName>
    </submittedName>
</protein>
<evidence type="ECO:0000313" key="2">
    <source>
        <dbReference type="EMBL" id="GJD58404.1"/>
    </source>
</evidence>
<feature type="region of interest" description="Disordered" evidence="1">
    <location>
        <begin position="75"/>
        <end position="449"/>
    </location>
</feature>
<accession>A0ABQ4RMW3</accession>
<feature type="compositionally biased region" description="Basic and acidic residues" evidence="1">
    <location>
        <begin position="137"/>
        <end position="150"/>
    </location>
</feature>
<organism evidence="2 3">
    <name type="scientific">Methylobacterium dankookense</name>
    <dbReference type="NCBI Taxonomy" id="560405"/>
    <lineage>
        <taxon>Bacteria</taxon>
        <taxon>Pseudomonadati</taxon>
        <taxon>Pseudomonadota</taxon>
        <taxon>Alphaproteobacteria</taxon>
        <taxon>Hyphomicrobiales</taxon>
        <taxon>Methylobacteriaceae</taxon>
        <taxon>Methylobacterium</taxon>
    </lineage>
</organism>
<sequence length="449" mass="49004">MREAPDHDVLQDRHLPEQLGVLEGAGEAEPGDGVDLPAGEVRSVEAERTRARPVEARDRVDEGRLARSVRADQGVDLPWGDADTGRIQGGEAAEAHGEAVRLQGGGGAARQGLGGGHALGRVDPARARSQAGVELAQRAEDAAGQAEHHRQQQRAVGEFLPLGEALQHLGQVGEDEGAEHRPEGRGRAPQDHHQQEADGIREGEDVGRDVGVEEGVEAAGDPRRHRRDREGQRADAGGADAEAARRRLALGHRQHRPAVARMLQVVRGERRQEQREGEHRVEGVARERMAEQVRARDAGEPGGAPGQALPFDGDVLDDEAEGDRHHREVDAAHPHARIGERRAEQARDHRRAEAREQEVEAEPDRQDRARIGAEREQAGLAERDEPGEAHEDVQADRDHAVDQEQHEQTQLVLVAGGQRHGDEDNGEEREAEGVEGLHTLKISRRPNRP</sequence>
<dbReference type="EMBL" id="BPQI01000146">
    <property type="protein sequence ID" value="GJD58404.1"/>
    <property type="molecule type" value="Genomic_DNA"/>
</dbReference>
<feature type="region of interest" description="Disordered" evidence="1">
    <location>
        <begin position="1"/>
        <end position="60"/>
    </location>
</feature>
<feature type="compositionally biased region" description="Basic residues" evidence="1">
    <location>
        <begin position="246"/>
        <end position="258"/>
    </location>
</feature>
<name>A0ABQ4RMW3_9HYPH</name>
<feature type="compositionally biased region" description="Basic and acidic residues" evidence="1">
    <location>
        <begin position="178"/>
        <end position="211"/>
    </location>
</feature>
<keyword evidence="3" id="KW-1185">Reference proteome</keyword>
<reference evidence="2" key="1">
    <citation type="journal article" date="2021" name="Front. Microbiol.">
        <title>Comprehensive Comparative Genomics and Phenotyping of Methylobacterium Species.</title>
        <authorList>
            <person name="Alessa O."/>
            <person name="Ogura Y."/>
            <person name="Fujitani Y."/>
            <person name="Takami H."/>
            <person name="Hayashi T."/>
            <person name="Sahin N."/>
            <person name="Tani A."/>
        </authorList>
    </citation>
    <scope>NUCLEOTIDE SEQUENCE</scope>
    <source>
        <strain evidence="2">DSM 22415</strain>
    </source>
</reference>
<dbReference type="Proteomes" id="UP001055303">
    <property type="component" value="Unassembled WGS sequence"/>
</dbReference>
<reference evidence="2" key="2">
    <citation type="submission" date="2021-08" db="EMBL/GenBank/DDBJ databases">
        <authorList>
            <person name="Tani A."/>
            <person name="Ola A."/>
            <person name="Ogura Y."/>
            <person name="Katsura K."/>
            <person name="Hayashi T."/>
        </authorList>
    </citation>
    <scope>NUCLEOTIDE SEQUENCE</scope>
    <source>
        <strain evidence="2">DSM 22415</strain>
    </source>
</reference>
<evidence type="ECO:0000256" key="1">
    <source>
        <dbReference type="SAM" id="MobiDB-lite"/>
    </source>
</evidence>
<feature type="compositionally biased region" description="Basic and acidic residues" evidence="1">
    <location>
        <begin position="42"/>
        <end position="60"/>
    </location>
</feature>
<gene>
    <name evidence="2" type="ORF">IFDJLNFL_4324</name>
</gene>
<proteinExistence type="predicted"/>
<feature type="compositionally biased region" description="Basic and acidic residues" evidence="1">
    <location>
        <begin position="1"/>
        <end position="16"/>
    </location>
</feature>
<evidence type="ECO:0000313" key="3">
    <source>
        <dbReference type="Proteomes" id="UP001055303"/>
    </source>
</evidence>